<dbReference type="RefSeq" id="WP_151882321.1">
    <property type="nucleotide sequence ID" value="NZ_WCTH01000006.1"/>
</dbReference>
<dbReference type="EMBL" id="WCTJ01000004">
    <property type="protein sequence ID" value="KAB4257602.1"/>
    <property type="molecule type" value="Genomic_DNA"/>
</dbReference>
<comment type="caution">
    <text evidence="1">The sequence shown here is derived from an EMBL/GenBank/DDBJ whole genome shotgun (WGS) entry which is preliminary data.</text>
</comment>
<accession>A0A6I0LRU1</accession>
<evidence type="ECO:0000313" key="2">
    <source>
        <dbReference type="Proteomes" id="UP000487989"/>
    </source>
</evidence>
<name>A0A6I0LRU1_BACUN</name>
<reference evidence="1 2" key="1">
    <citation type="journal article" date="2019" name="Nat. Med.">
        <title>A library of human gut bacterial isolates paired with longitudinal multiomics data enables mechanistic microbiome research.</title>
        <authorList>
            <person name="Poyet M."/>
            <person name="Groussin M."/>
            <person name="Gibbons S.M."/>
            <person name="Avila-Pacheco J."/>
            <person name="Jiang X."/>
            <person name="Kearney S.M."/>
            <person name="Perrotta A.R."/>
            <person name="Berdy B."/>
            <person name="Zhao S."/>
            <person name="Lieberman T.D."/>
            <person name="Swanson P.K."/>
            <person name="Smith M."/>
            <person name="Roesemann S."/>
            <person name="Alexander J.E."/>
            <person name="Rich S.A."/>
            <person name="Livny J."/>
            <person name="Vlamakis H."/>
            <person name="Clish C."/>
            <person name="Bullock K."/>
            <person name="Deik A."/>
            <person name="Scott J."/>
            <person name="Pierce K.A."/>
            <person name="Xavier R.J."/>
            <person name="Alm E.J."/>
        </authorList>
    </citation>
    <scope>NUCLEOTIDE SEQUENCE [LARGE SCALE GENOMIC DNA]</scope>
    <source>
        <strain evidence="1 2">BIOML-A3</strain>
    </source>
</reference>
<evidence type="ECO:0000313" key="1">
    <source>
        <dbReference type="EMBL" id="KAB4257602.1"/>
    </source>
</evidence>
<gene>
    <name evidence="1" type="ORF">GAP48_03775</name>
</gene>
<proteinExistence type="predicted"/>
<organism evidence="1 2">
    <name type="scientific">Bacteroides uniformis</name>
    <dbReference type="NCBI Taxonomy" id="820"/>
    <lineage>
        <taxon>Bacteria</taxon>
        <taxon>Pseudomonadati</taxon>
        <taxon>Bacteroidota</taxon>
        <taxon>Bacteroidia</taxon>
        <taxon>Bacteroidales</taxon>
        <taxon>Bacteroidaceae</taxon>
        <taxon>Bacteroides</taxon>
    </lineage>
</organism>
<sequence>MQTAGIQAGGTACQAYHGANGKFPVQGCDKTEKNYGAKRCRNAFLNTRLRPIPPRCVTREWDGVTYNYITQENYEFLRDSYLNYAELLGVEARHKPAKSIGENIIRLYAEMDGLIGDGLNVNLEYERERLYFALWKYHRWGEYTLYWFPVKFLECLSPELRRIAITFLHELMVSNRIETMNDEEDTDYILECEAEAAAENDEKERDDWLRKIESYTNGKIYRLLERVRTKSYYKNLPKKLANYQAGNDFEKRLVDGMRAGLDFIIPDRSIMQYAYDPFFDEEPDFTPMYLERQIRFIYDIRDGITSSLEEYFNNSLQETYEITPVTVYKLSPETDKLFFMDDYPERFFKWADKFIELTA</sequence>
<dbReference type="AlphaFoldDB" id="A0A6I0LRU1"/>
<protein>
    <submittedName>
        <fullName evidence="1">Uncharacterized protein</fullName>
    </submittedName>
</protein>
<dbReference type="Proteomes" id="UP000487989">
    <property type="component" value="Unassembled WGS sequence"/>
</dbReference>